<evidence type="ECO:0000256" key="5">
    <source>
        <dbReference type="ARBA" id="ARBA00022801"/>
    </source>
</evidence>
<evidence type="ECO:0008006" key="8">
    <source>
        <dbReference type="Google" id="ProtNLM"/>
    </source>
</evidence>
<evidence type="ECO:0000313" key="6">
    <source>
        <dbReference type="EMBL" id="KZT52066.1"/>
    </source>
</evidence>
<dbReference type="Pfam" id="PF04493">
    <property type="entry name" value="Endonuclease_5"/>
    <property type="match status" value="1"/>
</dbReference>
<keyword evidence="2" id="KW-0963">Cytoplasm</keyword>
<evidence type="ECO:0000256" key="1">
    <source>
        <dbReference type="ARBA" id="ARBA00004496"/>
    </source>
</evidence>
<sequence length="333" mass="36725">MDTAAMEFKDTYANRMTAEHSQLIEHEQLALRQSLIFDDRDLSFSVKVSPEDDPQGRDDYRDFDVPHVHHIDPSGLGISGLRYVGGLDISFVSHPESATKDVEGSHGPHEEVVIGVDEADAYATLVVVEYPSLELRSSITHAIHMDVPYIPTFLSYREAPAYLDLIDALRDKLEVEGQQDQFPQVFLVDGNGRLHIRETGVACVVGVQANVPTIGVAKNFLPHHPDSLPPDLRSTASGHWRSTQHGMRDMIRSRLPDHGSWFGLYTPTQDAYAGAALIPSTSRAPLFVSPGHRISLDTAMRVTLAMGKYKIPEPIRLADKISRVAATSRTAGS</sequence>
<dbReference type="InParanoid" id="A0A165D4Q0"/>
<keyword evidence="5" id="KW-0378">Hydrolase</keyword>
<dbReference type="GO" id="GO:0003727">
    <property type="term" value="F:single-stranded RNA binding"/>
    <property type="evidence" value="ECO:0007669"/>
    <property type="project" value="TreeGrafter"/>
</dbReference>
<accession>A0A165D4Q0</accession>
<keyword evidence="7" id="KW-1185">Reference proteome</keyword>
<evidence type="ECO:0000313" key="7">
    <source>
        <dbReference type="Proteomes" id="UP000076842"/>
    </source>
</evidence>
<name>A0A165D4Q0_9BASI</name>
<protein>
    <recommendedName>
        <fullName evidence="8">Endonuclease V</fullName>
    </recommendedName>
</protein>
<dbReference type="GO" id="GO:0005730">
    <property type="term" value="C:nucleolus"/>
    <property type="evidence" value="ECO:0007669"/>
    <property type="project" value="TreeGrafter"/>
</dbReference>
<dbReference type="PANTHER" id="PTHR28511">
    <property type="entry name" value="ENDONUCLEASE V"/>
    <property type="match status" value="1"/>
</dbReference>
<evidence type="ECO:0000256" key="2">
    <source>
        <dbReference type="ARBA" id="ARBA00022490"/>
    </source>
</evidence>
<dbReference type="InterPro" id="IPR007581">
    <property type="entry name" value="Endonuclease-V"/>
</dbReference>
<gene>
    <name evidence="6" type="ORF">CALCODRAFT_487402</name>
</gene>
<dbReference type="Proteomes" id="UP000076842">
    <property type="component" value="Unassembled WGS sequence"/>
</dbReference>
<dbReference type="FunCoup" id="A0A165D4Q0">
    <property type="interactions" value="41"/>
</dbReference>
<keyword evidence="4" id="KW-0255">Endonuclease</keyword>
<dbReference type="GO" id="GO:0005737">
    <property type="term" value="C:cytoplasm"/>
    <property type="evidence" value="ECO:0007669"/>
    <property type="project" value="UniProtKB-SubCell"/>
</dbReference>
<dbReference type="PANTHER" id="PTHR28511:SF1">
    <property type="entry name" value="ENDONUCLEASE V"/>
    <property type="match status" value="1"/>
</dbReference>
<evidence type="ECO:0000256" key="4">
    <source>
        <dbReference type="ARBA" id="ARBA00022759"/>
    </source>
</evidence>
<dbReference type="Gene3D" id="3.30.2170.10">
    <property type="entry name" value="archaeoglobus fulgidus dsm 4304 superfamily"/>
    <property type="match status" value="1"/>
</dbReference>
<dbReference type="EMBL" id="KV424079">
    <property type="protein sequence ID" value="KZT52066.1"/>
    <property type="molecule type" value="Genomic_DNA"/>
</dbReference>
<reference evidence="6 7" key="1">
    <citation type="journal article" date="2016" name="Mol. Biol. Evol.">
        <title>Comparative Genomics of Early-Diverging Mushroom-Forming Fungi Provides Insights into the Origins of Lignocellulose Decay Capabilities.</title>
        <authorList>
            <person name="Nagy L.G."/>
            <person name="Riley R."/>
            <person name="Tritt A."/>
            <person name="Adam C."/>
            <person name="Daum C."/>
            <person name="Floudas D."/>
            <person name="Sun H."/>
            <person name="Yadav J.S."/>
            <person name="Pangilinan J."/>
            <person name="Larsson K.H."/>
            <person name="Matsuura K."/>
            <person name="Barry K."/>
            <person name="Labutti K."/>
            <person name="Kuo R."/>
            <person name="Ohm R.A."/>
            <person name="Bhattacharya S.S."/>
            <person name="Shirouzu T."/>
            <person name="Yoshinaga Y."/>
            <person name="Martin F.M."/>
            <person name="Grigoriev I.V."/>
            <person name="Hibbett D.S."/>
        </authorList>
    </citation>
    <scope>NUCLEOTIDE SEQUENCE [LARGE SCALE GENOMIC DNA]</scope>
    <source>
        <strain evidence="6 7">HHB12733</strain>
    </source>
</reference>
<evidence type="ECO:0000256" key="3">
    <source>
        <dbReference type="ARBA" id="ARBA00022722"/>
    </source>
</evidence>
<proteinExistence type="predicted"/>
<dbReference type="GO" id="GO:0006281">
    <property type="term" value="P:DNA repair"/>
    <property type="evidence" value="ECO:0007669"/>
    <property type="project" value="InterPro"/>
</dbReference>
<dbReference type="GO" id="GO:0016891">
    <property type="term" value="F:RNA endonuclease activity producing 5'-phosphomonoesters, hydrolytic mechanism"/>
    <property type="evidence" value="ECO:0007669"/>
    <property type="project" value="TreeGrafter"/>
</dbReference>
<organism evidence="6 7">
    <name type="scientific">Calocera cornea HHB12733</name>
    <dbReference type="NCBI Taxonomy" id="1353952"/>
    <lineage>
        <taxon>Eukaryota</taxon>
        <taxon>Fungi</taxon>
        <taxon>Dikarya</taxon>
        <taxon>Basidiomycota</taxon>
        <taxon>Agaricomycotina</taxon>
        <taxon>Dacrymycetes</taxon>
        <taxon>Dacrymycetales</taxon>
        <taxon>Dacrymycetaceae</taxon>
        <taxon>Calocera</taxon>
    </lineage>
</organism>
<comment type="subcellular location">
    <subcellularLocation>
        <location evidence="1">Cytoplasm</location>
    </subcellularLocation>
</comment>
<keyword evidence="3" id="KW-0540">Nuclease</keyword>
<dbReference type="STRING" id="1353952.A0A165D4Q0"/>
<dbReference type="CDD" id="cd06559">
    <property type="entry name" value="Endonuclease_V"/>
    <property type="match status" value="1"/>
</dbReference>
<dbReference type="AlphaFoldDB" id="A0A165D4Q0"/>
<dbReference type="OrthoDB" id="20018at2759"/>